<dbReference type="EMBL" id="BLKG01000063">
    <property type="protein sequence ID" value="GFF89782.1"/>
    <property type="molecule type" value="Genomic_DNA"/>
</dbReference>
<feature type="compositionally biased region" description="Basic and acidic residues" evidence="2">
    <location>
        <begin position="1"/>
        <end position="11"/>
    </location>
</feature>
<evidence type="ECO:0000256" key="1">
    <source>
        <dbReference type="PROSITE-ProRule" id="PRU00047"/>
    </source>
</evidence>
<evidence type="ECO:0000259" key="3">
    <source>
        <dbReference type="PROSITE" id="PS50158"/>
    </source>
</evidence>
<feature type="region of interest" description="Disordered" evidence="2">
    <location>
        <begin position="69"/>
        <end position="120"/>
    </location>
</feature>
<evidence type="ECO:0000313" key="5">
    <source>
        <dbReference type="Proteomes" id="UP000465266"/>
    </source>
</evidence>
<dbReference type="SUPFAM" id="SSF57756">
    <property type="entry name" value="Retrovirus zinc finger-like domains"/>
    <property type="match status" value="1"/>
</dbReference>
<dbReference type="InterPro" id="IPR005162">
    <property type="entry name" value="Retrotrans_gag_dom"/>
</dbReference>
<keyword evidence="1" id="KW-0863">Zinc-finger</keyword>
<dbReference type="Proteomes" id="UP000465266">
    <property type="component" value="Unassembled WGS sequence"/>
</dbReference>
<keyword evidence="1" id="KW-0479">Metal-binding</keyword>
<dbReference type="Pfam" id="PF03732">
    <property type="entry name" value="Retrotrans_gag"/>
    <property type="match status" value="1"/>
</dbReference>
<dbReference type="SMART" id="SM00343">
    <property type="entry name" value="ZnF_C2HC"/>
    <property type="match status" value="1"/>
</dbReference>
<dbReference type="Gene3D" id="4.10.60.10">
    <property type="entry name" value="Zinc finger, CCHC-type"/>
    <property type="match status" value="1"/>
</dbReference>
<feature type="compositionally biased region" description="Polar residues" evidence="2">
    <location>
        <begin position="14"/>
        <end position="26"/>
    </location>
</feature>
<proteinExistence type="predicted"/>
<keyword evidence="1" id="KW-0862">Zinc</keyword>
<accession>A0ABQ1AXW3</accession>
<feature type="region of interest" description="Disordered" evidence="2">
    <location>
        <begin position="1"/>
        <end position="38"/>
    </location>
</feature>
<protein>
    <recommendedName>
        <fullName evidence="3">CCHC-type domain-containing protein</fullName>
    </recommendedName>
</protein>
<dbReference type="InterPro" id="IPR001878">
    <property type="entry name" value="Znf_CCHC"/>
</dbReference>
<name>A0ABQ1AXW3_9EURO</name>
<feature type="compositionally biased region" description="Polar residues" evidence="2">
    <location>
        <begin position="75"/>
        <end position="92"/>
    </location>
</feature>
<dbReference type="InterPro" id="IPR036875">
    <property type="entry name" value="Znf_CCHC_sf"/>
</dbReference>
<organism evidence="4 5">
    <name type="scientific">Aspergillus udagawae</name>
    <dbReference type="NCBI Taxonomy" id="91492"/>
    <lineage>
        <taxon>Eukaryota</taxon>
        <taxon>Fungi</taxon>
        <taxon>Dikarya</taxon>
        <taxon>Ascomycota</taxon>
        <taxon>Pezizomycotina</taxon>
        <taxon>Eurotiomycetes</taxon>
        <taxon>Eurotiomycetidae</taxon>
        <taxon>Eurotiales</taxon>
        <taxon>Aspergillaceae</taxon>
        <taxon>Aspergillus</taxon>
        <taxon>Aspergillus subgen. Fumigati</taxon>
    </lineage>
</organism>
<keyword evidence="5" id="KW-1185">Reference proteome</keyword>
<reference evidence="4 5" key="1">
    <citation type="submission" date="2020-01" db="EMBL/GenBank/DDBJ databases">
        <title>Draft genome sequence of Aspergillus udagawae IFM 53868.</title>
        <authorList>
            <person name="Takahashi H."/>
            <person name="Yaguchi T."/>
        </authorList>
    </citation>
    <scope>NUCLEOTIDE SEQUENCE [LARGE SCALE GENOMIC DNA]</scope>
    <source>
        <strain evidence="4 5">IFM 53868</strain>
    </source>
</reference>
<gene>
    <name evidence="4" type="ORF">IFM53868_05955</name>
</gene>
<evidence type="ECO:0000256" key="2">
    <source>
        <dbReference type="SAM" id="MobiDB-lite"/>
    </source>
</evidence>
<sequence>MDPSDLLRPDPTDLQEQQSPTTPTRSHFSRPPAIVPGSRLRGLLRQGNEALRHVPASLGYATVYPDVIPGHRATEPNSGSDEPTPFASPTHQSTDDRSSPQTTQHLNELKPASPTSSTSQDTVVLILGLPTTPPDTTESNRRYYPIGISQTPDMAKSNIKPFYGRRDNAEDPYEYIQDIEYEIKLEKRHFTDPSYNWDEDRCILFRQNLRDKAELWYSQLNRTTKDGWELLKNEFLRRYQIDEVDAATRRFQVSQRVATLAQGQNEHILEYLNRCEDLESQAGTLESFGLNVVQGISDRTQKQNILFNLNMKKDYSFRAAKEVINAAYLSFDPDSIQHRMNSWLDRQQGQLIPQYTTEEVFRQTMPVLVQGIRTLLTTQQNAHPNLQPQMASNPNRVVDLNPTQPLSDRAEAGSSGYNRRFPNPNLTCFNCGEKGHYATGCKKPPTGNAYRPRIAANAALDPGEYEDEGRSSVPAACVMPTATTSEVAFTYAHAAARPNPVFSTRISKPIY</sequence>
<evidence type="ECO:0000313" key="4">
    <source>
        <dbReference type="EMBL" id="GFF89782.1"/>
    </source>
</evidence>
<dbReference type="PROSITE" id="PS50158">
    <property type="entry name" value="ZF_CCHC"/>
    <property type="match status" value="1"/>
</dbReference>
<feature type="domain" description="CCHC-type" evidence="3">
    <location>
        <begin position="428"/>
        <end position="443"/>
    </location>
</feature>
<comment type="caution">
    <text evidence="4">The sequence shown here is derived from an EMBL/GenBank/DDBJ whole genome shotgun (WGS) entry which is preliminary data.</text>
</comment>
<dbReference type="Pfam" id="PF00098">
    <property type="entry name" value="zf-CCHC"/>
    <property type="match status" value="1"/>
</dbReference>